<dbReference type="RefSeq" id="WP_097008037.1">
    <property type="nucleotide sequence ID" value="NZ_OBEJ01000001.1"/>
</dbReference>
<protein>
    <submittedName>
        <fullName evidence="2">Uncharacterized protein</fullName>
    </submittedName>
</protein>
<evidence type="ECO:0000313" key="2">
    <source>
        <dbReference type="EMBL" id="SNZ06203.1"/>
    </source>
</evidence>
<dbReference type="EMBL" id="OBEJ01000001">
    <property type="protein sequence ID" value="SNZ06203.1"/>
    <property type="molecule type" value="Genomic_DNA"/>
</dbReference>
<dbReference type="AlphaFoldDB" id="A0A285NBB6"/>
<organism evidence="2 3">
    <name type="scientific">Natronoarchaeum philippinense</name>
    <dbReference type="NCBI Taxonomy" id="558529"/>
    <lineage>
        <taxon>Archaea</taxon>
        <taxon>Methanobacteriati</taxon>
        <taxon>Methanobacteriota</taxon>
        <taxon>Stenosarchaea group</taxon>
        <taxon>Halobacteria</taxon>
        <taxon>Halobacteriales</taxon>
        <taxon>Natronoarchaeaceae</taxon>
    </lineage>
</organism>
<dbReference type="Proteomes" id="UP000219453">
    <property type="component" value="Unassembled WGS sequence"/>
</dbReference>
<dbReference type="InterPro" id="IPR058412">
    <property type="entry name" value="DUF8099"/>
</dbReference>
<feature type="region of interest" description="Disordered" evidence="1">
    <location>
        <begin position="41"/>
        <end position="69"/>
    </location>
</feature>
<evidence type="ECO:0000313" key="3">
    <source>
        <dbReference type="Proteomes" id="UP000219453"/>
    </source>
</evidence>
<gene>
    <name evidence="2" type="ORF">SAMN06269185_1085</name>
</gene>
<evidence type="ECO:0000256" key="1">
    <source>
        <dbReference type="SAM" id="MobiDB-lite"/>
    </source>
</evidence>
<keyword evidence="3" id="KW-1185">Reference proteome</keyword>
<reference evidence="2 3" key="1">
    <citation type="submission" date="2017-09" db="EMBL/GenBank/DDBJ databases">
        <authorList>
            <person name="Ehlers B."/>
            <person name="Leendertz F.H."/>
        </authorList>
    </citation>
    <scope>NUCLEOTIDE SEQUENCE [LARGE SCALE GENOMIC DNA]</scope>
    <source>
        <strain evidence="2 3">DSM 27208</strain>
    </source>
</reference>
<name>A0A285NBB6_NATPI</name>
<dbReference type="Pfam" id="PF26401">
    <property type="entry name" value="DUF8099"/>
    <property type="match status" value="1"/>
</dbReference>
<proteinExistence type="predicted"/>
<sequence length="69" mass="6895">MDVASPIASSTAGQSRADADRCFTITMGTNLATKWASDGTMAAADASGGRAVPHRGADRPPATGYGQPA</sequence>
<accession>A0A285NBB6</accession>